<protein>
    <submittedName>
        <fullName evidence="2">Uncharacterized protein</fullName>
    </submittedName>
</protein>
<dbReference type="EMBL" id="FQVN01000001">
    <property type="protein sequence ID" value="SHE55667.1"/>
    <property type="molecule type" value="Genomic_DNA"/>
</dbReference>
<evidence type="ECO:0000256" key="1">
    <source>
        <dbReference type="SAM" id="MobiDB-lite"/>
    </source>
</evidence>
<sequence>MEPNSTLLPEELMAEARRLADRYQELADVAPDDPRVEQLAREHAAHIVALENALPEIHDDEEADEAEELDPEDEDEWLEDQSPAQARAVQLAVEYATRALEDQERDG</sequence>
<proteinExistence type="predicted"/>
<dbReference type="OrthoDB" id="4247690at2"/>
<feature type="region of interest" description="Disordered" evidence="1">
    <location>
        <begin position="53"/>
        <end position="86"/>
    </location>
</feature>
<feature type="compositionally biased region" description="Acidic residues" evidence="1">
    <location>
        <begin position="58"/>
        <end position="79"/>
    </location>
</feature>
<organism evidence="2 3">
    <name type="scientific">Streptoalloteichus hindustanus</name>
    <dbReference type="NCBI Taxonomy" id="2017"/>
    <lineage>
        <taxon>Bacteria</taxon>
        <taxon>Bacillati</taxon>
        <taxon>Actinomycetota</taxon>
        <taxon>Actinomycetes</taxon>
        <taxon>Pseudonocardiales</taxon>
        <taxon>Pseudonocardiaceae</taxon>
        <taxon>Streptoalloteichus</taxon>
    </lineage>
</organism>
<dbReference type="STRING" id="2017.SAMN05444320_101411"/>
<gene>
    <name evidence="2" type="ORF">SAMN05444320_101411</name>
</gene>
<keyword evidence="3" id="KW-1185">Reference proteome</keyword>
<dbReference type="AlphaFoldDB" id="A0A1M4UG48"/>
<reference evidence="2 3" key="1">
    <citation type="submission" date="2016-11" db="EMBL/GenBank/DDBJ databases">
        <authorList>
            <person name="Jaros S."/>
            <person name="Januszkiewicz K."/>
            <person name="Wedrychowicz H."/>
        </authorList>
    </citation>
    <scope>NUCLEOTIDE SEQUENCE [LARGE SCALE GENOMIC DNA]</scope>
    <source>
        <strain evidence="2 3">DSM 44523</strain>
    </source>
</reference>
<dbReference type="RefSeq" id="WP_073479581.1">
    <property type="nucleotide sequence ID" value="NZ_FQVN01000001.1"/>
</dbReference>
<accession>A0A1M4UG48</accession>
<dbReference type="Proteomes" id="UP000184501">
    <property type="component" value="Unassembled WGS sequence"/>
</dbReference>
<evidence type="ECO:0000313" key="3">
    <source>
        <dbReference type="Proteomes" id="UP000184501"/>
    </source>
</evidence>
<name>A0A1M4UG48_STRHI</name>
<evidence type="ECO:0000313" key="2">
    <source>
        <dbReference type="EMBL" id="SHE55667.1"/>
    </source>
</evidence>